<protein>
    <submittedName>
        <fullName evidence="1">Uncharacterized protein</fullName>
    </submittedName>
</protein>
<dbReference type="Proteomes" id="UP000295627">
    <property type="component" value="Unassembled WGS sequence"/>
</dbReference>
<sequence length="64" mass="7542">MKRPCWWRRAIDTTERAKDAATRAEAEDTLERVSALTAKMAEQERRNHFAEAVERSMRRKYGTT</sequence>
<evidence type="ECO:0000313" key="2">
    <source>
        <dbReference type="Proteomes" id="UP000295627"/>
    </source>
</evidence>
<dbReference type="EMBL" id="RXLR01000019">
    <property type="protein sequence ID" value="TDH19024.1"/>
    <property type="molecule type" value="Genomic_DNA"/>
</dbReference>
<evidence type="ECO:0000313" key="1">
    <source>
        <dbReference type="EMBL" id="TDH19024.1"/>
    </source>
</evidence>
<proteinExistence type="predicted"/>
<dbReference type="InterPro" id="IPR056037">
    <property type="entry name" value="DUF7620"/>
</dbReference>
<accession>A0A4R5P6I1</accession>
<comment type="caution">
    <text evidence="1">The sequence shown here is derived from an EMBL/GenBank/DDBJ whole genome shotgun (WGS) entry which is preliminary data.</text>
</comment>
<gene>
    <name evidence="1" type="ORF">EJ571_20810</name>
</gene>
<reference evidence="1 2" key="1">
    <citation type="journal article" date="2019" name="Sci. Rep.">
        <title>Extended insight into the Mycobacterium chelonae-abscessus complex through whole genome sequencing of Mycobacterium salmoniphilum outbreak and Mycobacterium salmoniphilum-like strains.</title>
        <authorList>
            <person name="Behra P.R.K."/>
            <person name="Das S."/>
            <person name="Pettersson B.M.F."/>
            <person name="Shirreff L."/>
            <person name="DuCote T."/>
            <person name="Jacobsson K.G."/>
            <person name="Ennis D.G."/>
            <person name="Kirsebom L.A."/>
        </authorList>
    </citation>
    <scope>NUCLEOTIDE SEQUENCE [LARGE SCALE GENOMIC DNA]</scope>
    <source>
        <strain evidence="1 2">DSM 45524</strain>
    </source>
</reference>
<dbReference type="RefSeq" id="WP_078332505.1">
    <property type="nucleotide sequence ID" value="NZ_MAFQ01000001.1"/>
</dbReference>
<name>A0A4R5P6I1_9MYCO</name>
<dbReference type="Pfam" id="PF24596">
    <property type="entry name" value="DUF7620"/>
    <property type="match status" value="1"/>
</dbReference>
<organism evidence="1 2">
    <name type="scientific">Mycobacteroides franklinii</name>
    <dbReference type="NCBI Taxonomy" id="948102"/>
    <lineage>
        <taxon>Bacteria</taxon>
        <taxon>Bacillati</taxon>
        <taxon>Actinomycetota</taxon>
        <taxon>Actinomycetes</taxon>
        <taxon>Mycobacteriales</taxon>
        <taxon>Mycobacteriaceae</taxon>
        <taxon>Mycobacteroides</taxon>
    </lineage>
</organism>
<dbReference type="AlphaFoldDB" id="A0A4R5P6I1"/>